<dbReference type="PANTHER" id="PTHR23502">
    <property type="entry name" value="MAJOR FACILITATOR SUPERFAMILY"/>
    <property type="match status" value="1"/>
</dbReference>
<comment type="caution">
    <text evidence="7">The sequence shown here is derived from an EMBL/GenBank/DDBJ whole genome shotgun (WGS) entry which is preliminary data.</text>
</comment>
<evidence type="ECO:0000256" key="4">
    <source>
        <dbReference type="ARBA" id="ARBA00023136"/>
    </source>
</evidence>
<dbReference type="AlphaFoldDB" id="A0A1D2J7H5"/>
<organism evidence="7 8">
    <name type="scientific">Paracoccidioides brasiliensis</name>
    <dbReference type="NCBI Taxonomy" id="121759"/>
    <lineage>
        <taxon>Eukaryota</taxon>
        <taxon>Fungi</taxon>
        <taxon>Dikarya</taxon>
        <taxon>Ascomycota</taxon>
        <taxon>Pezizomycotina</taxon>
        <taxon>Eurotiomycetes</taxon>
        <taxon>Eurotiomycetidae</taxon>
        <taxon>Onygenales</taxon>
        <taxon>Ajellomycetaceae</taxon>
        <taxon>Paracoccidioides</taxon>
    </lineage>
</organism>
<feature type="region of interest" description="Disordered" evidence="5">
    <location>
        <begin position="1"/>
        <end position="20"/>
    </location>
</feature>
<dbReference type="GO" id="GO:0022857">
    <property type="term" value="F:transmembrane transporter activity"/>
    <property type="evidence" value="ECO:0007669"/>
    <property type="project" value="TreeGrafter"/>
</dbReference>
<feature type="transmembrane region" description="Helical" evidence="6">
    <location>
        <begin position="171"/>
        <end position="190"/>
    </location>
</feature>
<gene>
    <name evidence="7" type="ORF">ACO22_06436</name>
</gene>
<keyword evidence="3 6" id="KW-1133">Transmembrane helix</keyword>
<dbReference type="VEuPathDB" id="FungiDB:PADG_07265"/>
<dbReference type="GO" id="GO:0000324">
    <property type="term" value="C:fungal-type vacuole"/>
    <property type="evidence" value="ECO:0007669"/>
    <property type="project" value="TreeGrafter"/>
</dbReference>
<evidence type="ECO:0000256" key="5">
    <source>
        <dbReference type="SAM" id="MobiDB-lite"/>
    </source>
</evidence>
<reference evidence="7 8" key="1">
    <citation type="submission" date="2016-06" db="EMBL/GenBank/DDBJ databases">
        <authorList>
            <person name="Kjaerup R.B."/>
            <person name="Dalgaard T.S."/>
            <person name="Juul-Madsen H.R."/>
        </authorList>
    </citation>
    <scope>NUCLEOTIDE SEQUENCE [LARGE SCALE GENOMIC DNA]</scope>
    <source>
        <strain evidence="7 8">Pb300</strain>
    </source>
</reference>
<dbReference type="Proteomes" id="UP000242814">
    <property type="component" value="Unassembled WGS sequence"/>
</dbReference>
<proteinExistence type="predicted"/>
<name>A0A1D2J7H5_PARBR</name>
<sequence length="219" mass="24137">MPSYKEAVEKTGKRISSSHSDKVVASASLQLHLHRRHTGSEWHCITPLRVAHDLYGALLSPRSCLPRTQQSFGRSEIFSGSPYNFNMSNVGNTNFSSFICGVLGMLWDGYASDWCILFLSRRNKGILEPEFKFWTMLVPALINTGRLLMHGLGVFNGVMWFLPVGFGMDSVAFGIGSGGAIAIAITYAVYCYPHIASDSLVLMLLIRNKIGCGFAFTSQ</sequence>
<evidence type="ECO:0000256" key="3">
    <source>
        <dbReference type="ARBA" id="ARBA00022989"/>
    </source>
</evidence>
<feature type="compositionally biased region" description="Basic and acidic residues" evidence="5">
    <location>
        <begin position="1"/>
        <end position="12"/>
    </location>
</feature>
<evidence type="ECO:0000256" key="6">
    <source>
        <dbReference type="SAM" id="Phobius"/>
    </source>
</evidence>
<dbReference type="EMBL" id="LZYO01000347">
    <property type="protein sequence ID" value="ODH15491.1"/>
    <property type="molecule type" value="Genomic_DNA"/>
</dbReference>
<protein>
    <submittedName>
        <fullName evidence="7">Uncharacterized protein</fullName>
    </submittedName>
</protein>
<accession>A0A1D2J7H5</accession>
<feature type="transmembrane region" description="Helical" evidence="6">
    <location>
        <begin position="131"/>
        <end position="151"/>
    </location>
</feature>
<keyword evidence="4 6" id="KW-0472">Membrane</keyword>
<evidence type="ECO:0000313" key="8">
    <source>
        <dbReference type="Proteomes" id="UP000242814"/>
    </source>
</evidence>
<evidence type="ECO:0000256" key="2">
    <source>
        <dbReference type="ARBA" id="ARBA00022692"/>
    </source>
</evidence>
<dbReference type="PANTHER" id="PTHR23502:SF34">
    <property type="entry name" value="PROTEIN HOL1"/>
    <property type="match status" value="1"/>
</dbReference>
<dbReference type="GO" id="GO:0005886">
    <property type="term" value="C:plasma membrane"/>
    <property type="evidence" value="ECO:0007669"/>
    <property type="project" value="TreeGrafter"/>
</dbReference>
<dbReference type="VEuPathDB" id="FungiDB:PABG_03827"/>
<evidence type="ECO:0000313" key="7">
    <source>
        <dbReference type="EMBL" id="ODH15491.1"/>
    </source>
</evidence>
<keyword evidence="2 6" id="KW-0812">Transmembrane</keyword>
<comment type="subcellular location">
    <subcellularLocation>
        <location evidence="1">Membrane</location>
        <topology evidence="1">Multi-pass membrane protein</topology>
    </subcellularLocation>
</comment>
<evidence type="ECO:0000256" key="1">
    <source>
        <dbReference type="ARBA" id="ARBA00004141"/>
    </source>
</evidence>